<dbReference type="InterPro" id="IPR029063">
    <property type="entry name" value="SAM-dependent_MTases_sf"/>
</dbReference>
<evidence type="ECO:0000313" key="4">
    <source>
        <dbReference type="EMBL" id="UYG16093.1"/>
    </source>
</evidence>
<protein>
    <submittedName>
        <fullName evidence="4">RsmD family RNA methyltransferase</fullName>
    </submittedName>
</protein>
<evidence type="ECO:0000256" key="1">
    <source>
        <dbReference type="ARBA" id="ARBA00022603"/>
    </source>
</evidence>
<dbReference type="PIRSF" id="PIRSF004553">
    <property type="entry name" value="CHP00095"/>
    <property type="match status" value="1"/>
</dbReference>
<dbReference type="InterPro" id="IPR002052">
    <property type="entry name" value="DNA_methylase_N6_adenine_CS"/>
</dbReference>
<keyword evidence="1 4" id="KW-0489">Methyltransferase</keyword>
<dbReference type="CDD" id="cd02440">
    <property type="entry name" value="AdoMet_MTases"/>
    <property type="match status" value="1"/>
</dbReference>
<dbReference type="GO" id="GO:0032259">
    <property type="term" value="P:methylation"/>
    <property type="evidence" value="ECO:0007669"/>
    <property type="project" value="UniProtKB-KW"/>
</dbReference>
<evidence type="ECO:0000313" key="5">
    <source>
        <dbReference type="Proteomes" id="UP001164305"/>
    </source>
</evidence>
<dbReference type="PANTHER" id="PTHR43542">
    <property type="entry name" value="METHYLTRANSFERASE"/>
    <property type="match status" value="1"/>
</dbReference>
<proteinExistence type="predicted"/>
<dbReference type="RefSeq" id="WP_263593306.1">
    <property type="nucleotide sequence ID" value="NZ_CP107020.1"/>
</dbReference>
<dbReference type="SUPFAM" id="SSF53335">
    <property type="entry name" value="S-adenosyl-L-methionine-dependent methyltransferases"/>
    <property type="match status" value="1"/>
</dbReference>
<feature type="region of interest" description="Disordered" evidence="3">
    <location>
        <begin position="6"/>
        <end position="27"/>
    </location>
</feature>
<sequence length="194" mass="20217">MPRIIAGALGGRTVPGPPGSGTRPTSDRVREAVFSRLSGWDAIADRRVLDLFAGTGALAFEALSRGARDAELVEAHARTAGQIGRTARELGIAMRCRVRSARAEAVVAVLASDVAAGRVDPFGLVFIDPPYEVPTSAVESLVAALAPALEPDAVVVVERSSRSTSLTWPRGFADDGTKSYGETVVQYGGPSAET</sequence>
<name>A0ABY6G092_9MICO</name>
<dbReference type="PROSITE" id="PS00092">
    <property type="entry name" value="N6_MTASE"/>
    <property type="match status" value="1"/>
</dbReference>
<keyword evidence="5" id="KW-1185">Reference proteome</keyword>
<dbReference type="Proteomes" id="UP001164305">
    <property type="component" value="Chromosome"/>
</dbReference>
<reference evidence="4" key="1">
    <citation type="submission" date="2022-10" db="EMBL/GenBank/DDBJ databases">
        <title>Whole-Genome Sequencing of Brachybacterium huguangmaarense BRM-3, Isolated from Betula schmidtii.</title>
        <authorList>
            <person name="Haam D."/>
        </authorList>
    </citation>
    <scope>NUCLEOTIDE SEQUENCE</scope>
    <source>
        <strain evidence="4">BRM-3</strain>
    </source>
</reference>
<dbReference type="Pfam" id="PF03602">
    <property type="entry name" value="Cons_hypoth95"/>
    <property type="match status" value="1"/>
</dbReference>
<evidence type="ECO:0000256" key="3">
    <source>
        <dbReference type="SAM" id="MobiDB-lite"/>
    </source>
</evidence>
<organism evidence="4 5">
    <name type="scientific">Brachybacterium huguangmaarense</name>
    <dbReference type="NCBI Taxonomy" id="1652028"/>
    <lineage>
        <taxon>Bacteria</taxon>
        <taxon>Bacillati</taxon>
        <taxon>Actinomycetota</taxon>
        <taxon>Actinomycetes</taxon>
        <taxon>Micrococcales</taxon>
        <taxon>Dermabacteraceae</taxon>
        <taxon>Brachybacterium</taxon>
    </lineage>
</organism>
<dbReference type="PANTHER" id="PTHR43542:SF1">
    <property type="entry name" value="METHYLTRANSFERASE"/>
    <property type="match status" value="1"/>
</dbReference>
<evidence type="ECO:0000256" key="2">
    <source>
        <dbReference type="ARBA" id="ARBA00022679"/>
    </source>
</evidence>
<dbReference type="Gene3D" id="3.40.50.150">
    <property type="entry name" value="Vaccinia Virus protein VP39"/>
    <property type="match status" value="1"/>
</dbReference>
<keyword evidence="2" id="KW-0808">Transferase</keyword>
<dbReference type="EMBL" id="CP107020">
    <property type="protein sequence ID" value="UYG16093.1"/>
    <property type="molecule type" value="Genomic_DNA"/>
</dbReference>
<dbReference type="InterPro" id="IPR004398">
    <property type="entry name" value="RNA_MeTrfase_RsmD"/>
</dbReference>
<accession>A0ABY6G092</accession>
<gene>
    <name evidence="4" type="ORF">BRM3_10730</name>
</gene>
<dbReference type="GO" id="GO:0008168">
    <property type="term" value="F:methyltransferase activity"/>
    <property type="evidence" value="ECO:0007669"/>
    <property type="project" value="UniProtKB-KW"/>
</dbReference>